<feature type="compositionally biased region" description="Polar residues" evidence="1">
    <location>
        <begin position="1616"/>
        <end position="1629"/>
    </location>
</feature>
<feature type="compositionally biased region" description="Low complexity" evidence="1">
    <location>
        <begin position="532"/>
        <end position="551"/>
    </location>
</feature>
<gene>
    <name evidence="3" type="ORF">AB675_7303</name>
</gene>
<feature type="compositionally biased region" description="Polar residues" evidence="1">
    <location>
        <begin position="1637"/>
        <end position="1651"/>
    </location>
</feature>
<sequence>MAATTMNPGDLYHDPSLDGLVQPHSDPRYNGPVDDGMSRPSRRTSHPDSRSRRVSGQVFDSADFMPFAPEVPRGPPNAYRDAGAAEPVVAGPPPQRSFSQRAKGRPFAKEAFEDVDSDGRYPARGSSQQPGPMPTDMNTSRRAVQPPSQPQTVERIAKPYESPARPPTQQDAGIANSQASPRDGLRVVTNDLQDSSRPQKRQTAQSAVEPRTQQQSARRPPMQEPMSARSTQRPDQQVPLSAVSRSSARAVSAGDREWAPDRSPLQKLELTINDISKEEKRARVQEAEMLLREAKARQAGGGAGDVPADRRAVSNPTRAGTKRQRELIKARDDARPQPTIEDSGLVRGLSQTHRDRLQHSTTIESQRPDVRRISGEGKKGFNYSSAEPDYEPSPVAYPSKQNVVQDSRPQASAPTQQPRSVSDQQRALPGQQQQQPRYIDDSDRRPLDRNASHKAALARLTGADGTPQRNGSRKLQKTPPTDVQTSRTRQHIVPAAATPATGTALGAHDRSVPSDETTIPQVLTPPPKIRDPSSTVGGSPPVSSPMSSMRPVGKRQSKSSVTFKEPIFSKRPVDEWKEAKTARLTSADFALDKPQVEPVDKSKTWWEEGGTQQRRRRRSSASFATSTRPGDIIDNSRAEFRPRLFMRCGPLLRYLGAKRIKDEAGQVTGEVWRGSVMIVTQDTHSDYNTPPTLRLWSHPKNLLPPPPEKIGGDLAQEYVDPIAGLTKMSRIGRPLYVRPVDHLQEERDLSTIENDEGLYESSPSLLDTNGHAGKTTALTNDRSTDQDGESVGKYQEVAAARLYADPDRDVTFWRFNIEVELSDVQQHVSYRINRGASSGFWVPARGQSMNIMFHSCNGFSLSVNPNQFSGPDPLWRDVLNVHQTRPFHVMIGGGDQIYNDRCTTETQLFGEWLKIRNPTHKHNAPFTKDMQEELETFYLNRYCMWFSQGLFSMANSQIPMVNIWDDHDIIDGFGSYPDHFMKTPVFSGVGNVAFKYYMLFQHQSVPEETAAHEPSWILGHEPGPYIHQPSRSVFMHMGKEIAFLGIDCRTERMRDEILSIRTFDNLLERCRQEIIEGETKHLLVLLGVPIAYPRLVWLENVLTSRAMDPLKALNRMGVMKTGFLNKFDGGVEILDDLDDHWTASHHKSERNDLITDLQDLAAEKSVRITILGGDVHLAAVGQFRSNPKLKIPKDHDHRYMPNVISSAIVNTPPPDIMADILNKRNKVHTLNKYTEEDMIPMFTHDVDRRKRNNTHLLPRRNWCSIRTYAPGSTPPASPVSTLTPSVNSNEDEIDDFSLDQDREPPKRRFSFTQEPANMFRKLSKRRPPPSAFPQEGIPQRSASYDGSQPAKRGFLGRTFSLTGRRSSVDSQDSISRSQSVDRAPAPVRPGILRRPTNLSEKAARKGNVPAIDAEGNEIDVNDTINLEGGLDVVLNVEVNQKDPAGITTPYRLLVPALWYDGSSDREKLPNTPVVEKKGPLLGRMFSGRSGDNRGAAKQGQGNWGQDHSDSEPYTDDEHTDPQQQRSQQQAQPRRMFGLFGSRRRKQDELYSDEESDIENQPPNGQGAAGFNQPPQAQQQPVQRHSSAPHPPVQVHQQNPAPSRRMQMPETHDALYDTTNQPPSYHTSQRIPIAQAQGAKQISIAPSNNRQVTIGGRQRAASAAAQQTQPQQPQAQQTRQQQHVTMAAPRPTPGTEGLNAHAQQLPPQVPRQHLAQHLAQHGRVASDSYPIQSPPSDDDSTSVSSISDTKPSHQQHANRAKLGTSAPATAAAAPASASIRSAHQHPPPQQHSRNEPLYSSDESDTSDEETASYQPTYPQPVPPQRRQSKQERLLGIGPGGASLPPAVADQVPPMQRGPLRGNGIIGNFSGAGGGGNDRHSANAWANNPHEQQYARQQARGGYSGIEAYKEPKARGRGLSGSFRRARDWLDGGGRRERDYD</sequence>
<feature type="compositionally biased region" description="Low complexity" evidence="1">
    <location>
        <begin position="1657"/>
        <end position="1681"/>
    </location>
</feature>
<feature type="compositionally biased region" description="Polar residues" evidence="1">
    <location>
        <begin position="478"/>
        <end position="487"/>
    </location>
</feature>
<feature type="compositionally biased region" description="Low complexity" evidence="1">
    <location>
        <begin position="1364"/>
        <end position="1382"/>
    </location>
</feature>
<dbReference type="GO" id="GO:0016020">
    <property type="term" value="C:membrane"/>
    <property type="evidence" value="ECO:0007669"/>
    <property type="project" value="TreeGrafter"/>
</dbReference>
<feature type="compositionally biased region" description="Low complexity" evidence="1">
    <location>
        <begin position="1725"/>
        <end position="1748"/>
    </location>
</feature>
<feature type="compositionally biased region" description="Low complexity" evidence="1">
    <location>
        <begin position="1522"/>
        <end position="1534"/>
    </location>
</feature>
<feature type="region of interest" description="Disordered" evidence="1">
    <location>
        <begin position="1"/>
        <end position="268"/>
    </location>
</feature>
<evidence type="ECO:0000313" key="4">
    <source>
        <dbReference type="Proteomes" id="UP000038010"/>
    </source>
</evidence>
<protein>
    <recommendedName>
        <fullName evidence="2">PhoD-like phosphatase domain-containing protein</fullName>
    </recommendedName>
</protein>
<feature type="region of interest" description="Disordered" evidence="1">
    <location>
        <begin position="1268"/>
        <end position="1392"/>
    </location>
</feature>
<dbReference type="SUPFAM" id="SSF56300">
    <property type="entry name" value="Metallo-dependent phosphatases"/>
    <property type="match status" value="1"/>
</dbReference>
<feature type="compositionally biased region" description="Polar residues" evidence="1">
    <location>
        <begin position="399"/>
        <end position="423"/>
    </location>
</feature>
<feature type="compositionally biased region" description="Low complexity" evidence="1">
    <location>
        <begin position="241"/>
        <end position="253"/>
    </location>
</feature>
<feature type="compositionally biased region" description="Polar residues" evidence="1">
    <location>
        <begin position="1882"/>
        <end position="1894"/>
    </location>
</feature>
<name>A0A0N1H3Q3_9EURO</name>
<dbReference type="InterPro" id="IPR029052">
    <property type="entry name" value="Metallo-depent_PP-like"/>
</dbReference>
<feature type="compositionally biased region" description="Low complexity" evidence="1">
    <location>
        <begin position="1763"/>
        <end position="1777"/>
    </location>
</feature>
<dbReference type="Gene3D" id="3.60.21.70">
    <property type="entry name" value="PhoD-like phosphatase"/>
    <property type="match status" value="1"/>
</dbReference>
<dbReference type="EMBL" id="LFJN01000032">
    <property type="protein sequence ID" value="KPI36366.1"/>
    <property type="molecule type" value="Genomic_DNA"/>
</dbReference>
<dbReference type="InterPro" id="IPR038607">
    <property type="entry name" value="PhoD-like_sf"/>
</dbReference>
<feature type="compositionally biased region" description="Basic and acidic residues" evidence="1">
    <location>
        <begin position="1923"/>
        <end position="1939"/>
    </location>
</feature>
<dbReference type="GeneID" id="28739540"/>
<proteinExistence type="predicted"/>
<organism evidence="3 4">
    <name type="scientific">Cyphellophora attinorum</name>
    <dbReference type="NCBI Taxonomy" id="1664694"/>
    <lineage>
        <taxon>Eukaryota</taxon>
        <taxon>Fungi</taxon>
        <taxon>Dikarya</taxon>
        <taxon>Ascomycota</taxon>
        <taxon>Pezizomycotina</taxon>
        <taxon>Eurotiomycetes</taxon>
        <taxon>Chaetothyriomycetidae</taxon>
        <taxon>Chaetothyriales</taxon>
        <taxon>Cyphellophoraceae</taxon>
        <taxon>Cyphellophora</taxon>
    </lineage>
</organism>
<feature type="compositionally biased region" description="Basic and acidic residues" evidence="1">
    <location>
        <begin position="1506"/>
        <end position="1520"/>
    </location>
</feature>
<feature type="region of interest" description="Disordered" evidence="1">
    <location>
        <begin position="601"/>
        <end position="634"/>
    </location>
</feature>
<feature type="compositionally biased region" description="Polar residues" evidence="1">
    <location>
        <begin position="125"/>
        <end position="142"/>
    </location>
</feature>
<feature type="region of interest" description="Disordered" evidence="1">
    <location>
        <begin position="1462"/>
        <end position="1939"/>
    </location>
</feature>
<feature type="domain" description="PhoD-like phosphatase" evidence="2">
    <location>
        <begin position="1111"/>
        <end position="1273"/>
    </location>
</feature>
<feature type="compositionally biased region" description="Low complexity" evidence="1">
    <location>
        <begin position="494"/>
        <end position="506"/>
    </location>
</feature>
<dbReference type="OrthoDB" id="9999821at2759"/>
<evidence type="ECO:0000259" key="2">
    <source>
        <dbReference type="Pfam" id="PF19050"/>
    </source>
</evidence>
<feature type="compositionally biased region" description="Low complexity" evidence="1">
    <location>
        <begin position="1564"/>
        <end position="1582"/>
    </location>
</feature>
<feature type="compositionally biased region" description="Basic and acidic residues" evidence="1">
    <location>
        <begin position="107"/>
        <end position="121"/>
    </location>
</feature>
<feature type="compositionally biased region" description="Polar residues" evidence="1">
    <location>
        <begin position="228"/>
        <end position="239"/>
    </location>
</feature>
<dbReference type="InterPro" id="IPR018946">
    <property type="entry name" value="PhoD-like_MPP"/>
</dbReference>
<feature type="region of interest" description="Disordered" evidence="1">
    <location>
        <begin position="296"/>
        <end position="563"/>
    </location>
</feature>
<dbReference type="Pfam" id="PF19050">
    <property type="entry name" value="PhoD_2"/>
    <property type="match status" value="2"/>
</dbReference>
<accession>A0A0N1H3Q3</accession>
<feature type="compositionally biased region" description="Basic and acidic residues" evidence="1">
    <location>
        <begin position="438"/>
        <end position="451"/>
    </location>
</feature>
<comment type="caution">
    <text evidence="3">The sequence shown here is derived from an EMBL/GenBank/DDBJ whole genome shotgun (WGS) entry which is preliminary data.</text>
</comment>
<dbReference type="InterPro" id="IPR043904">
    <property type="entry name" value="PhoD_2-like"/>
</dbReference>
<feature type="compositionally biased region" description="Polar residues" evidence="1">
    <location>
        <begin position="167"/>
        <end position="180"/>
    </location>
</feature>
<feature type="compositionally biased region" description="Basic and acidic residues" evidence="1">
    <location>
        <begin position="323"/>
        <end position="335"/>
    </location>
</feature>
<feature type="compositionally biased region" description="Acidic residues" evidence="1">
    <location>
        <begin position="1289"/>
        <end position="1298"/>
    </location>
</feature>
<dbReference type="PANTHER" id="PTHR46689">
    <property type="entry name" value="MEMBRANE PROTEIN, PUTATIVE-RELATED"/>
    <property type="match status" value="1"/>
</dbReference>
<feature type="region of interest" description="Disordered" evidence="1">
    <location>
        <begin position="759"/>
        <end position="790"/>
    </location>
</feature>
<evidence type="ECO:0000313" key="3">
    <source>
        <dbReference type="EMBL" id="KPI36366.1"/>
    </source>
</evidence>
<feature type="compositionally biased region" description="Polar residues" evidence="1">
    <location>
        <begin position="1278"/>
        <end position="1288"/>
    </location>
</feature>
<dbReference type="Proteomes" id="UP000038010">
    <property type="component" value="Unassembled WGS sequence"/>
</dbReference>
<dbReference type="CDD" id="cd07389">
    <property type="entry name" value="MPP_PhoD"/>
    <property type="match status" value="1"/>
</dbReference>
<keyword evidence="4" id="KW-1185">Reference proteome</keyword>
<feature type="compositionally biased region" description="Low complexity" evidence="1">
    <location>
        <begin position="424"/>
        <end position="435"/>
    </location>
</feature>
<feature type="compositionally biased region" description="Polar residues" evidence="1">
    <location>
        <begin position="190"/>
        <end position="217"/>
    </location>
</feature>
<feature type="compositionally biased region" description="Basic and acidic residues" evidence="1">
    <location>
        <begin position="366"/>
        <end position="379"/>
    </location>
</feature>
<evidence type="ECO:0000256" key="1">
    <source>
        <dbReference type="SAM" id="MobiDB-lite"/>
    </source>
</evidence>
<feature type="compositionally biased region" description="Low complexity" evidence="1">
    <location>
        <begin position="1592"/>
        <end position="1601"/>
    </location>
</feature>
<dbReference type="RefSeq" id="XP_017996329.1">
    <property type="nucleotide sequence ID" value="XM_018147660.1"/>
</dbReference>
<reference evidence="3 4" key="1">
    <citation type="submission" date="2015-06" db="EMBL/GenBank/DDBJ databases">
        <title>Draft genome of the ant-associated black yeast Phialophora attae CBS 131958.</title>
        <authorList>
            <person name="Moreno L.F."/>
            <person name="Stielow B.J."/>
            <person name="de Hoog S."/>
            <person name="Vicente V.A."/>
            <person name="Weiss V.A."/>
            <person name="de Vries M."/>
            <person name="Cruz L.M."/>
            <person name="Souza E.M."/>
        </authorList>
    </citation>
    <scope>NUCLEOTIDE SEQUENCE [LARGE SCALE GENOMIC DNA]</scope>
    <source>
        <strain evidence="3 4">CBS 131958</strain>
    </source>
</reference>
<dbReference type="PANTHER" id="PTHR46689:SF1">
    <property type="entry name" value="PHOD-LIKE PHOSPHATASE DOMAIN-CONTAINING PROTEIN"/>
    <property type="match status" value="1"/>
</dbReference>
<feature type="domain" description="PhoD-like phosphatase" evidence="2">
    <location>
        <begin position="847"/>
        <end position="1103"/>
    </location>
</feature>
<feature type="compositionally biased region" description="Acidic residues" evidence="1">
    <location>
        <begin position="1800"/>
        <end position="1809"/>
    </location>
</feature>
<feature type="compositionally biased region" description="Basic and acidic residues" evidence="1">
    <location>
        <begin position="1462"/>
        <end position="1478"/>
    </location>
</feature>
<dbReference type="STRING" id="1664694.A0A0N1H3Q3"/>
<dbReference type="VEuPathDB" id="FungiDB:AB675_7303"/>